<dbReference type="GO" id="GO:0000287">
    <property type="term" value="F:magnesium ion binding"/>
    <property type="evidence" value="ECO:0007669"/>
    <property type="project" value="UniProtKB-UniRule"/>
</dbReference>
<keyword evidence="2" id="KW-0460">Magnesium</keyword>
<organism evidence="6 7">
    <name type="scientific">Arenimonas composti TR7-09 = DSM 18010</name>
    <dbReference type="NCBI Taxonomy" id="1121013"/>
    <lineage>
        <taxon>Bacteria</taxon>
        <taxon>Pseudomonadati</taxon>
        <taxon>Pseudomonadota</taxon>
        <taxon>Gammaproteobacteria</taxon>
        <taxon>Lysobacterales</taxon>
        <taxon>Lysobacteraceae</taxon>
        <taxon>Arenimonas</taxon>
    </lineage>
</organism>
<feature type="binding site" evidence="2">
    <location>
        <position position="387"/>
    </location>
    <ligand>
        <name>meso-2,6-diaminopimelate</name>
        <dbReference type="ChEBI" id="CHEBI:57791"/>
    </ligand>
</feature>
<dbReference type="Gene3D" id="3.90.190.20">
    <property type="entry name" value="Mur ligase, C-terminal domain"/>
    <property type="match status" value="1"/>
</dbReference>
<dbReference type="GO" id="GO:0005524">
    <property type="term" value="F:ATP binding"/>
    <property type="evidence" value="ECO:0007669"/>
    <property type="project" value="UniProtKB-UniRule"/>
</dbReference>
<feature type="binding site" evidence="2">
    <location>
        <begin position="411"/>
        <end position="414"/>
    </location>
    <ligand>
        <name>meso-2,6-diaminopimelate</name>
        <dbReference type="ChEBI" id="CHEBI:57791"/>
    </ligand>
</feature>
<comment type="caution">
    <text evidence="6">The sequence shown here is derived from an EMBL/GenBank/DDBJ whole genome shotgun (WGS) entry which is preliminary data.</text>
</comment>
<comment type="pathway">
    <text evidence="2 3">Cell wall biogenesis; peptidoglycan biosynthesis.</text>
</comment>
<dbReference type="UniPathway" id="UPA00219"/>
<feature type="binding site" evidence="2">
    <location>
        <position position="466"/>
    </location>
    <ligand>
        <name>meso-2,6-diaminopimelate</name>
        <dbReference type="ChEBI" id="CHEBI:57791"/>
    </ligand>
</feature>
<protein>
    <recommendedName>
        <fullName evidence="2">UDP-N-acetylmuramoyl-L-alanyl-D-glutamate--2,6-diaminopimelate ligase</fullName>
        <ecNumber evidence="2">6.3.2.13</ecNumber>
    </recommendedName>
    <alternativeName>
        <fullName evidence="2">Meso-A2pm-adding enzyme</fullName>
    </alternativeName>
    <alternativeName>
        <fullName evidence="2">Meso-diaminopimelate-adding enzyme</fullName>
    </alternativeName>
    <alternativeName>
        <fullName evidence="2">UDP-MurNAc-L-Ala-D-Glu:meso-diaminopimelate ligase</fullName>
    </alternativeName>
    <alternativeName>
        <fullName evidence="2">UDP-MurNAc-tripeptide synthetase</fullName>
    </alternativeName>
    <alternativeName>
        <fullName evidence="2">UDP-N-acetylmuramyl-tripeptide synthetase</fullName>
    </alternativeName>
</protein>
<dbReference type="Gene3D" id="3.40.1190.10">
    <property type="entry name" value="Mur-like, catalytic domain"/>
    <property type="match status" value="1"/>
</dbReference>
<dbReference type="GO" id="GO:0071555">
    <property type="term" value="P:cell wall organization"/>
    <property type="evidence" value="ECO:0007669"/>
    <property type="project" value="UniProtKB-KW"/>
</dbReference>
<dbReference type="PANTHER" id="PTHR23135">
    <property type="entry name" value="MUR LIGASE FAMILY MEMBER"/>
    <property type="match status" value="1"/>
</dbReference>
<evidence type="ECO:0000259" key="4">
    <source>
        <dbReference type="Pfam" id="PF02875"/>
    </source>
</evidence>
<evidence type="ECO:0000313" key="6">
    <source>
        <dbReference type="EMBL" id="KFN51287.1"/>
    </source>
</evidence>
<comment type="cofactor">
    <cofactor evidence="2">
        <name>Mg(2+)</name>
        <dbReference type="ChEBI" id="CHEBI:18420"/>
    </cofactor>
</comment>
<dbReference type="InterPro" id="IPR013221">
    <property type="entry name" value="Mur_ligase_cen"/>
</dbReference>
<feature type="binding site" evidence="2">
    <location>
        <position position="32"/>
    </location>
    <ligand>
        <name>UDP-N-acetyl-alpha-D-muramoyl-L-alanyl-D-glutamate</name>
        <dbReference type="ChEBI" id="CHEBI:83900"/>
    </ligand>
</feature>
<feature type="domain" description="Mur ligase C-terminal" evidence="4">
    <location>
        <begin position="337"/>
        <end position="464"/>
    </location>
</feature>
<feature type="binding site" evidence="2">
    <location>
        <position position="462"/>
    </location>
    <ligand>
        <name>meso-2,6-diaminopimelate</name>
        <dbReference type="ChEBI" id="CHEBI:57791"/>
    </ligand>
</feature>
<comment type="PTM">
    <text evidence="2">Carboxylation is probably crucial for Mg(2+) binding and, consequently, for the gamma-phosphate positioning of ATP.</text>
</comment>
<dbReference type="SUPFAM" id="SSF53244">
    <property type="entry name" value="MurD-like peptide ligases, peptide-binding domain"/>
    <property type="match status" value="1"/>
</dbReference>
<dbReference type="InterPro" id="IPR004101">
    <property type="entry name" value="Mur_ligase_C"/>
</dbReference>
<comment type="similarity">
    <text evidence="1 2">Belongs to the MurCDEF family. MurE subfamily.</text>
</comment>
<dbReference type="GO" id="GO:0008765">
    <property type="term" value="F:UDP-N-acetylmuramoylalanyl-D-glutamate-2,6-diaminopimelate ligase activity"/>
    <property type="evidence" value="ECO:0007669"/>
    <property type="project" value="UniProtKB-UniRule"/>
</dbReference>
<dbReference type="AlphaFoldDB" id="A0A091BIB6"/>
<keyword evidence="2" id="KW-0547">Nucleotide-binding</keyword>
<evidence type="ECO:0000313" key="7">
    <source>
        <dbReference type="Proteomes" id="UP000029391"/>
    </source>
</evidence>
<evidence type="ECO:0000259" key="5">
    <source>
        <dbReference type="Pfam" id="PF08245"/>
    </source>
</evidence>
<dbReference type="OrthoDB" id="9800958at2"/>
<sequence length="496" mass="50954">MSRALPLSLLLAGDPPLPPGFDPRVQGLVGDSRALRPGDAFVALAGASTHALKHLDPALAPQLAAVLFEPPAPADVALPANAVAVPRLRARQGELADRFHGAPSQAMAVVGVTGTNGKTSTVQLLAQALTLDGAVAGSIGTLGAGLHGALRAGERTTPDVLSVHRELAAMRAQGATHVAMEVSSHALAQGRVDGVAFRIAAFTNLTRDHLDFHGTMQAYGAAKAKLFDWPTLAAVVVNLDDPAGPAMLAGARADAQRWGLSARGAIGARLRAEAVALGGDGIRFELVEEGRALPVASPLLGRFNVDNLLAVAGCLRALGWPLERVAAMLPRLQPVDGRMSRVGGKAGRPLVVVDYAHTPDALQQALASLREHTRGRLFCVFGCGGERDAGKRPLMAAIAQAGADRVIVTDDNPRGEDGDRIVADIVAGFTHAGAAQVERDRAAAIALALREAGAGDVVLVAGKGHEPYQEAAGVKQPFDDLQVAAALLAGAAEVGA</sequence>
<comment type="caution">
    <text evidence="2">Lacks conserved residue(s) required for the propagation of feature annotation.</text>
</comment>
<feature type="domain" description="Mur ligase central" evidence="5">
    <location>
        <begin position="112"/>
        <end position="314"/>
    </location>
</feature>
<keyword evidence="2 3" id="KW-0573">Peptidoglycan synthesis</keyword>
<dbReference type="eggNOG" id="COG0769">
    <property type="taxonomic scope" value="Bacteria"/>
</dbReference>
<dbReference type="Proteomes" id="UP000029391">
    <property type="component" value="Unassembled WGS sequence"/>
</dbReference>
<feature type="binding site" evidence="2">
    <location>
        <begin position="114"/>
        <end position="120"/>
    </location>
    <ligand>
        <name>ATP</name>
        <dbReference type="ChEBI" id="CHEBI:30616"/>
    </ligand>
</feature>
<dbReference type="PANTHER" id="PTHR23135:SF4">
    <property type="entry name" value="UDP-N-ACETYLMURAMOYL-L-ALANYL-D-GLUTAMATE--2,6-DIAMINOPIMELATE LIGASE MURE HOMOLOG, CHLOROPLASTIC"/>
    <property type="match status" value="1"/>
</dbReference>
<dbReference type="InterPro" id="IPR036565">
    <property type="entry name" value="Mur-like_cat_sf"/>
</dbReference>
<feature type="binding site" evidence="2">
    <location>
        <position position="191"/>
    </location>
    <ligand>
        <name>UDP-N-acetyl-alpha-D-muramoyl-L-alanyl-D-glutamate</name>
        <dbReference type="ChEBI" id="CHEBI:83900"/>
    </ligand>
</feature>
<dbReference type="GO" id="GO:0009252">
    <property type="term" value="P:peptidoglycan biosynthetic process"/>
    <property type="evidence" value="ECO:0007669"/>
    <property type="project" value="UniProtKB-UniRule"/>
</dbReference>
<feature type="binding site" evidence="2">
    <location>
        <position position="183"/>
    </location>
    <ligand>
        <name>UDP-N-acetyl-alpha-D-muramoyl-L-alanyl-D-glutamate</name>
        <dbReference type="ChEBI" id="CHEBI:83900"/>
    </ligand>
</feature>
<dbReference type="RefSeq" id="WP_026816514.1">
    <property type="nucleotide sequence ID" value="NZ_AUFF01000002.1"/>
</dbReference>
<evidence type="ECO:0000256" key="1">
    <source>
        <dbReference type="ARBA" id="ARBA00005898"/>
    </source>
</evidence>
<proteinExistence type="inferred from homology"/>
<dbReference type="HAMAP" id="MF_00208">
    <property type="entry name" value="MurE"/>
    <property type="match status" value="1"/>
</dbReference>
<dbReference type="SUPFAM" id="SSF63418">
    <property type="entry name" value="MurE/MurF N-terminal domain"/>
    <property type="match status" value="1"/>
</dbReference>
<feature type="modified residue" description="N6-carboxylysine" evidence="2">
    <location>
        <position position="223"/>
    </location>
</feature>
<dbReference type="NCBIfam" id="NF001124">
    <property type="entry name" value="PRK00139.1-2"/>
    <property type="match status" value="1"/>
</dbReference>
<comment type="subcellular location">
    <subcellularLocation>
        <location evidence="2 3">Cytoplasm</location>
    </subcellularLocation>
</comment>
<comment type="catalytic activity">
    <reaction evidence="2">
        <text>UDP-N-acetyl-alpha-D-muramoyl-L-alanyl-D-glutamate + meso-2,6-diaminopimelate + ATP = UDP-N-acetyl-alpha-D-muramoyl-L-alanyl-gamma-D-glutamyl-meso-2,6-diaminopimelate + ADP + phosphate + H(+)</text>
        <dbReference type="Rhea" id="RHEA:23676"/>
        <dbReference type="ChEBI" id="CHEBI:15378"/>
        <dbReference type="ChEBI" id="CHEBI:30616"/>
        <dbReference type="ChEBI" id="CHEBI:43474"/>
        <dbReference type="ChEBI" id="CHEBI:57791"/>
        <dbReference type="ChEBI" id="CHEBI:83900"/>
        <dbReference type="ChEBI" id="CHEBI:83905"/>
        <dbReference type="ChEBI" id="CHEBI:456216"/>
        <dbReference type="EC" id="6.3.2.13"/>
    </reaction>
</comment>
<keyword evidence="2 3" id="KW-0132">Cell division</keyword>
<dbReference type="EC" id="6.3.2.13" evidence="2"/>
<dbReference type="SUPFAM" id="SSF53623">
    <property type="entry name" value="MurD-like peptide ligases, catalytic domain"/>
    <property type="match status" value="1"/>
</dbReference>
<keyword evidence="2" id="KW-0067">ATP-binding</keyword>
<dbReference type="NCBIfam" id="NF001126">
    <property type="entry name" value="PRK00139.1-4"/>
    <property type="match status" value="1"/>
</dbReference>
<dbReference type="Pfam" id="PF08245">
    <property type="entry name" value="Mur_ligase_M"/>
    <property type="match status" value="1"/>
</dbReference>
<evidence type="ECO:0000256" key="3">
    <source>
        <dbReference type="RuleBase" id="RU004135"/>
    </source>
</evidence>
<feature type="binding site" evidence="2">
    <location>
        <position position="189"/>
    </location>
    <ligand>
        <name>UDP-N-acetyl-alpha-D-muramoyl-L-alanyl-D-glutamate</name>
        <dbReference type="ChEBI" id="CHEBI:83900"/>
    </ligand>
</feature>
<dbReference type="NCBIfam" id="TIGR01085">
    <property type="entry name" value="murE"/>
    <property type="match status" value="1"/>
</dbReference>
<reference evidence="6 7" key="1">
    <citation type="submission" date="2013-09" db="EMBL/GenBank/DDBJ databases">
        <title>Genome sequencing of Arenimonas composti.</title>
        <authorList>
            <person name="Chen F."/>
            <person name="Wang G."/>
        </authorList>
    </citation>
    <scope>NUCLEOTIDE SEQUENCE [LARGE SCALE GENOMIC DNA]</scope>
    <source>
        <strain evidence="6 7">TR7-09</strain>
    </source>
</reference>
<keyword evidence="2" id="KW-0436">Ligase</keyword>
<keyword evidence="2" id="KW-0963">Cytoplasm</keyword>
<dbReference type="GO" id="GO:0008360">
    <property type="term" value="P:regulation of cell shape"/>
    <property type="evidence" value="ECO:0007669"/>
    <property type="project" value="UniProtKB-KW"/>
</dbReference>
<dbReference type="Pfam" id="PF02875">
    <property type="entry name" value="Mur_ligase_C"/>
    <property type="match status" value="1"/>
</dbReference>
<evidence type="ECO:0000256" key="2">
    <source>
        <dbReference type="HAMAP-Rule" id="MF_00208"/>
    </source>
</evidence>
<keyword evidence="7" id="KW-1185">Reference proteome</keyword>
<dbReference type="Gene3D" id="3.40.1390.10">
    <property type="entry name" value="MurE/MurF, N-terminal domain"/>
    <property type="match status" value="1"/>
</dbReference>
<dbReference type="InterPro" id="IPR035911">
    <property type="entry name" value="MurE/MurF_N"/>
</dbReference>
<dbReference type="STRING" id="1121013.GCA_000426365_01132"/>
<keyword evidence="2 3" id="KW-0131">Cell cycle</keyword>
<dbReference type="GO" id="GO:0005737">
    <property type="term" value="C:cytoplasm"/>
    <property type="evidence" value="ECO:0007669"/>
    <property type="project" value="UniProtKB-SubCell"/>
</dbReference>
<keyword evidence="2 3" id="KW-0133">Cell shape</keyword>
<dbReference type="InterPro" id="IPR005761">
    <property type="entry name" value="UDP-N-AcMur-Glu-dNH2Pim_ligase"/>
</dbReference>
<keyword evidence="2 3" id="KW-0961">Cell wall biogenesis/degradation</keyword>
<dbReference type="InterPro" id="IPR036615">
    <property type="entry name" value="Mur_ligase_C_dom_sf"/>
</dbReference>
<accession>A0A091BIB6</accession>
<comment type="function">
    <text evidence="2">Catalyzes the addition of meso-diaminopimelic acid to the nucleotide precursor UDP-N-acetylmuramoyl-L-alanyl-D-glutamate (UMAG) in the biosynthesis of bacterial cell-wall peptidoglycan.</text>
</comment>
<name>A0A091BIB6_9GAMM</name>
<gene>
    <name evidence="2" type="primary">murE</name>
    <name evidence="6" type="ORF">P873_03200</name>
</gene>
<dbReference type="GO" id="GO:0051301">
    <property type="term" value="P:cell division"/>
    <property type="evidence" value="ECO:0007669"/>
    <property type="project" value="UniProtKB-KW"/>
</dbReference>
<dbReference type="EMBL" id="AWXU01000007">
    <property type="protein sequence ID" value="KFN51287.1"/>
    <property type="molecule type" value="Genomic_DNA"/>
</dbReference>
<feature type="binding site" evidence="2">
    <location>
        <begin position="156"/>
        <end position="157"/>
    </location>
    <ligand>
        <name>UDP-N-acetyl-alpha-D-muramoyl-L-alanyl-D-glutamate</name>
        <dbReference type="ChEBI" id="CHEBI:83900"/>
    </ligand>
</feature>
<feature type="short sequence motif" description="Meso-diaminopimelate recognition motif" evidence="2">
    <location>
        <begin position="411"/>
        <end position="414"/>
    </location>
</feature>